<accession>A0ACC2WVS0</accession>
<protein>
    <submittedName>
        <fullName evidence="1">Endo-1,4-beta-xylanase</fullName>
    </submittedName>
</protein>
<evidence type="ECO:0000313" key="2">
    <source>
        <dbReference type="Proteomes" id="UP001230649"/>
    </source>
</evidence>
<dbReference type="EMBL" id="JASBWS010000007">
    <property type="protein sequence ID" value="KAJ9114911.1"/>
    <property type="molecule type" value="Genomic_DNA"/>
</dbReference>
<comment type="caution">
    <text evidence="1">The sequence shown here is derived from an EMBL/GenBank/DDBJ whole genome shotgun (WGS) entry which is preliminary data.</text>
</comment>
<dbReference type="Proteomes" id="UP001230649">
    <property type="component" value="Unassembled WGS sequence"/>
</dbReference>
<gene>
    <name evidence="1" type="ORF">QFC20_001284</name>
</gene>
<sequence>MLSSTTLFAILSALALSSVQARPADKDSLDNLANKAGKRYLGTAIQSYHLVPDSAYVQILESQFDAITPENEMKWEVVEPTEGNFDFSGTDKIVAEAKKTGSMLRGHNICWDSQTPSWVTSITDPARLKQVLKNHIQGVLGRYKDDLEYFDIVNEPINENGTYKANVWYNVLGESYIETALRYAHEVAPKMKLCINEYNIESVNAKSKSMAEIARKLLAKGAPLHCIGLESHFIGGSTPKDIPAAMNLFSDQGLEVPMTELDVRIPVNANDQPANATVAKEQVDDYYMSISACLGNSLCPGVSIWQFADPTSWIPGVFPGTGAALLYDAQYQPKSTYYVVQQALKDGKKTASKFHGIKV</sequence>
<organism evidence="1 2">
    <name type="scientific">Naganishia adeliensis</name>
    <dbReference type="NCBI Taxonomy" id="92952"/>
    <lineage>
        <taxon>Eukaryota</taxon>
        <taxon>Fungi</taxon>
        <taxon>Dikarya</taxon>
        <taxon>Basidiomycota</taxon>
        <taxon>Agaricomycotina</taxon>
        <taxon>Tremellomycetes</taxon>
        <taxon>Filobasidiales</taxon>
        <taxon>Filobasidiaceae</taxon>
        <taxon>Naganishia</taxon>
    </lineage>
</organism>
<evidence type="ECO:0000313" key="1">
    <source>
        <dbReference type="EMBL" id="KAJ9114911.1"/>
    </source>
</evidence>
<keyword evidence="2" id="KW-1185">Reference proteome</keyword>
<proteinExistence type="predicted"/>
<name>A0ACC2WVS0_9TREE</name>
<reference evidence="1" key="1">
    <citation type="submission" date="2023-04" db="EMBL/GenBank/DDBJ databases">
        <title>Draft Genome sequencing of Naganishia species isolated from polar environments using Oxford Nanopore Technology.</title>
        <authorList>
            <person name="Leo P."/>
            <person name="Venkateswaran K."/>
        </authorList>
    </citation>
    <scope>NUCLEOTIDE SEQUENCE</scope>
    <source>
        <strain evidence="1">MNA-CCFEE 5262</strain>
    </source>
</reference>